<dbReference type="EMBL" id="JEMN01001463">
    <property type="protein sequence ID" value="KXH36758.1"/>
    <property type="molecule type" value="Genomic_DNA"/>
</dbReference>
<accession>A0A135SLG3</accession>
<evidence type="ECO:0000313" key="2">
    <source>
        <dbReference type="Proteomes" id="UP000070054"/>
    </source>
</evidence>
<organism evidence="1 2">
    <name type="scientific">Colletotrichum nymphaeae SA-01</name>
    <dbReference type="NCBI Taxonomy" id="1460502"/>
    <lineage>
        <taxon>Eukaryota</taxon>
        <taxon>Fungi</taxon>
        <taxon>Dikarya</taxon>
        <taxon>Ascomycota</taxon>
        <taxon>Pezizomycotina</taxon>
        <taxon>Sordariomycetes</taxon>
        <taxon>Hypocreomycetidae</taxon>
        <taxon>Glomerellales</taxon>
        <taxon>Glomerellaceae</taxon>
        <taxon>Colletotrichum</taxon>
        <taxon>Colletotrichum acutatum species complex</taxon>
    </lineage>
</organism>
<sequence>MNHKDHGTPSINLLFAAYCKVPTLPSSALEEYRDQLDQGSKVPRNRCTVRTTIDPPSTVPYARAIFHLFITSPPRYQVLPTNQTTPEPELTHLHRLTHSPRLDNTICGISLPPSPLSDIGRGSHPDDPDGCNCRLQSIICCLPPRALRATEYLLPHRRLAVGMHPCSLANFAECLVKQASYAVATQLGSGSPSSMDRGPWIIDRGPWLPSIQH</sequence>
<evidence type="ECO:0000313" key="1">
    <source>
        <dbReference type="EMBL" id="KXH36758.1"/>
    </source>
</evidence>
<proteinExistence type="predicted"/>
<name>A0A135SLG3_9PEZI</name>
<reference evidence="1 2" key="1">
    <citation type="submission" date="2014-02" db="EMBL/GenBank/DDBJ databases">
        <title>The genome sequence of Colletotrichum nymphaeae SA-01.</title>
        <authorList>
            <person name="Baroncelli R."/>
            <person name="Thon M.R."/>
        </authorList>
    </citation>
    <scope>NUCLEOTIDE SEQUENCE [LARGE SCALE GENOMIC DNA]</scope>
    <source>
        <strain evidence="1 2">SA-01</strain>
    </source>
</reference>
<keyword evidence="2" id="KW-1185">Reference proteome</keyword>
<dbReference type="Proteomes" id="UP000070054">
    <property type="component" value="Unassembled WGS sequence"/>
</dbReference>
<comment type="caution">
    <text evidence="1">The sequence shown here is derived from an EMBL/GenBank/DDBJ whole genome shotgun (WGS) entry which is preliminary data.</text>
</comment>
<gene>
    <name evidence="1" type="ORF">CNYM01_10055</name>
</gene>
<protein>
    <submittedName>
        <fullName evidence="1">Uncharacterized protein</fullName>
    </submittedName>
</protein>
<dbReference type="AlphaFoldDB" id="A0A135SLG3"/>